<dbReference type="GO" id="GO:0005737">
    <property type="term" value="C:cytoplasm"/>
    <property type="evidence" value="ECO:0007669"/>
    <property type="project" value="UniProtKB-SubCell"/>
</dbReference>
<name>A0AAD4J7P2_PERFH</name>
<evidence type="ECO:0000256" key="10">
    <source>
        <dbReference type="ARBA" id="ARBA00022840"/>
    </source>
</evidence>
<dbReference type="InterPro" id="IPR042197">
    <property type="entry name" value="Apaf_helical"/>
</dbReference>
<dbReference type="FunFam" id="1.10.10.10:FF:000322">
    <property type="entry name" value="Probable disease resistance protein At1g63360"/>
    <property type="match status" value="2"/>
</dbReference>
<dbReference type="SUPFAM" id="SSF52540">
    <property type="entry name" value="P-loop containing nucleoside triphosphate hydrolases"/>
    <property type="match status" value="2"/>
</dbReference>
<dbReference type="GO" id="GO:0005524">
    <property type="term" value="F:ATP binding"/>
    <property type="evidence" value="ECO:0007669"/>
    <property type="project" value="UniProtKB-KW"/>
</dbReference>
<reference evidence="12 13" key="1">
    <citation type="journal article" date="2021" name="Nat. Commun.">
        <title>Incipient diploidization of the medicinal plant Perilla within 10,000 years.</title>
        <authorList>
            <person name="Zhang Y."/>
            <person name="Shen Q."/>
            <person name="Leng L."/>
            <person name="Zhang D."/>
            <person name="Chen S."/>
            <person name="Shi Y."/>
            <person name="Ning Z."/>
            <person name="Chen S."/>
        </authorList>
    </citation>
    <scope>NUCLEOTIDE SEQUENCE [LARGE SCALE GENOMIC DNA]</scope>
    <source>
        <strain evidence="13">cv. PC099</strain>
    </source>
</reference>
<comment type="similarity">
    <text evidence="3">Belongs to the disease resistance NB-LRR family.</text>
</comment>
<keyword evidence="10" id="KW-0067">ATP-binding</keyword>
<dbReference type="GO" id="GO:0051607">
    <property type="term" value="P:defense response to virus"/>
    <property type="evidence" value="ECO:0007669"/>
    <property type="project" value="UniProtKB-ARBA"/>
</dbReference>
<feature type="domain" description="AAA+ ATPase" evidence="11">
    <location>
        <begin position="383"/>
        <end position="530"/>
    </location>
</feature>
<dbReference type="Gene3D" id="1.10.10.10">
    <property type="entry name" value="Winged helix-like DNA-binding domain superfamily/Winged helix DNA-binding domain"/>
    <property type="match status" value="2"/>
</dbReference>
<dbReference type="Gene3D" id="3.40.50.300">
    <property type="entry name" value="P-loop containing nucleotide triphosphate hydrolases"/>
    <property type="match status" value="2"/>
</dbReference>
<dbReference type="InterPro" id="IPR058922">
    <property type="entry name" value="WHD_DRP"/>
</dbReference>
<dbReference type="InterPro" id="IPR032675">
    <property type="entry name" value="LRR_dom_sf"/>
</dbReference>
<evidence type="ECO:0000256" key="9">
    <source>
        <dbReference type="ARBA" id="ARBA00022821"/>
    </source>
</evidence>
<evidence type="ECO:0000256" key="5">
    <source>
        <dbReference type="ARBA" id="ARBA00022614"/>
    </source>
</evidence>
<evidence type="ECO:0000313" key="12">
    <source>
        <dbReference type="EMBL" id="KAH6828722.1"/>
    </source>
</evidence>
<dbReference type="PRINTS" id="PR00364">
    <property type="entry name" value="DISEASERSIST"/>
</dbReference>
<comment type="caution">
    <text evidence="12">The sequence shown here is derived from an EMBL/GenBank/DDBJ whole genome shotgun (WGS) entry which is preliminary data.</text>
</comment>
<dbReference type="InterPro" id="IPR036388">
    <property type="entry name" value="WH-like_DNA-bd_sf"/>
</dbReference>
<dbReference type="EMBL" id="SDAM02000121">
    <property type="protein sequence ID" value="KAH6828722.1"/>
    <property type="molecule type" value="Genomic_DNA"/>
</dbReference>
<dbReference type="SUPFAM" id="SSF52058">
    <property type="entry name" value="L domain-like"/>
    <property type="match status" value="1"/>
</dbReference>
<keyword evidence="7" id="KW-0677">Repeat</keyword>
<keyword evidence="4" id="KW-0963">Cytoplasm</keyword>
<feature type="domain" description="AAA+ ATPase" evidence="11">
    <location>
        <begin position="1257"/>
        <end position="1392"/>
    </location>
</feature>
<evidence type="ECO:0000256" key="8">
    <source>
        <dbReference type="ARBA" id="ARBA00022741"/>
    </source>
</evidence>
<evidence type="ECO:0000256" key="4">
    <source>
        <dbReference type="ARBA" id="ARBA00022490"/>
    </source>
</evidence>
<protein>
    <recommendedName>
        <fullName evidence="11">AAA+ ATPase domain-containing protein</fullName>
    </recommendedName>
</protein>
<keyword evidence="9" id="KW-0611">Plant defense</keyword>
<evidence type="ECO:0000256" key="7">
    <source>
        <dbReference type="ARBA" id="ARBA00022737"/>
    </source>
</evidence>
<dbReference type="SUPFAM" id="SSF52047">
    <property type="entry name" value="RNI-like"/>
    <property type="match status" value="1"/>
</dbReference>
<dbReference type="GO" id="GO:0009626">
    <property type="term" value="P:plant-type hypersensitive response"/>
    <property type="evidence" value="ECO:0007669"/>
    <property type="project" value="UniProtKB-KW"/>
</dbReference>
<dbReference type="PANTHER" id="PTHR23155">
    <property type="entry name" value="DISEASE RESISTANCE PROTEIN RP"/>
    <property type="match status" value="1"/>
</dbReference>
<sequence length="1871" mass="215787">MSEFLKCSYLNFIYYVGEEFPEVCRSSRLHLSIVQNYFLNLFRTYDVITATKVDSIVQVLKDIIFVVPRATEFAQSQYGIKQYQLVEVFISFLLQLLYHKTHPIIILFRDRFEDLEKELRFLLVILGDTALMLRADEQEEFQNLMVEFEAVSNEAGNLVYLVFFSTDRVFGKIDESLAVVLDHVGLLKTSITNFLTALSSTGKAAAYMTPRTSVVNSLLFVDSLTCYIEGLVNRDQSNMLADVKGQINTLHQGLLSLRSSVREPGLPQPSEVGEWQETLMRIGDLVSGGEHLIISFLVGDAPLWYLISRLSDINHVIELTIIKLEDIARRYNSGVLETVSNLNSQLSLQDDQRNSDSNGNDAAIGLEDQTADILEHLIGGTKQLQVISICGMPGVGKTTLAKKLYGHPLVNYRFDKLSWCVISQEYRSLSVLTDILTQLTSEQGNNSTLNMDGVGIVEHVYKAMLDECVYKTLKGKRYLIVVDDIWDSHVWDDLRTCFPDDGNGSRILFTTRDKDVAPLRSKICALRPLSNDQCWELLVKKVFNNNPCPPKLVGIGMEISANCHGLPLIVVVIAGVLSTMDKKKSVWEEVGGNLASYIFGSGENSVMNILELSYKHLPDHLKPYFLYFGAFQKSIEIPVSELKRLWVAEGFIHEEAGKSAENIAEEYLMKLIDKSLVIVAKTRSDGGVKACVVHDLLHDLCLKKCEEESFLDFVKTNDCYLIRGKVHRLQCHDRCDVPSIYCQHLRSFRGNYLDWDTVSFYVRDLRLLRVLHFDYIRNHYSGIEYLFSLRYLVVRVLPPSIGSLVNLEYLRVEIVNKTKETVKLPSEVMKMMKLRCIHVRNYDPHIDTYATYDVRDWDLSHTNNLEFLSAVITELKDEEMLRCSPHLRKLKCLCREASRHVDFNFFTQLVSLNVQFRYVVMKTISFPSSIKKLTLSGMFIRLWENMSKIGRLENLEVLKLRNLRSFTELGERWEWDTSDDEFQKLRFLEINHTDLCKWNVASSQHFPRLQQLMLRDCYYMEELPSEIGEITTLQLIEFRGRCPYITVESARRIQREQWDMGNDELKIKCIGIELREITKSQKSPTTNVVNSFIFFDSLIYTLEDLVNRDHSNLIDDVKDQINTLLQGLVSLRSSIKEMGLPQPSEIAELKETLMRIVDLVSGGEHLIIAFVVGDVPLWYLINRLSDINHVIELTRISLQEITRRYEFGGLETVSNFSGQLSLQDHQRDSDGNDIDAAIGLDDQATDILQHLVGGTEHLQVISICGMPGVGKTTLAKKLYNHPSVNYWFHKLSWCVISQEYQRHHVLTDILTQLTSEQGKNSTLEMDEHIYKSLKGRRYLIIMDDIWESHVWDDLQSCFPDDGNGSRILFTTRDNDVAPLNRLSFRLHPLSNDECWELLVNEGGENSVMNILELSYKHLPDHLKPCFLYFGVFEKDKEIRVGQMTRLWIAEGFIRGEAAKSAENMAEEYLTNLIDRSLVIVAKTRSDGGVKACVVHDLLHDLCLQKCEDENFMDFVKTNDRYTMHGKGHRLQYTVIHDVPWIHNQHLRSFRGHSLLWNNTVSFYIRDLRLLRVLHFDHIFNHYIGIEYLFSLRYLVVRDLPPSIGSLVNLEYLRVDPSGMVILPPEILKMKKLRYIHVYDPHLCAYAAYGGDWDVSQTNSLEFLSAVVITELKDEEMLRCLPHLRKLKCIYQEAFVSMIQATRHVDMRFFTQLVSLNVELRGFVMLEKISFPWSIKKLTLSGMFIRLWEEMSTIGRLENLEVLKLRRVRNMGGSNWHTSDAEFQKLKFLEMDSTIIRWNVASSQHFPRLQRLMLRNCYNMKEIPAEIGEITTLQLIEVRGKCRKSVVESARRIQQEQFDMGNDELRILVSQD</sequence>
<keyword evidence="8" id="KW-0547">Nucleotide-binding</keyword>
<dbReference type="InterPro" id="IPR002182">
    <property type="entry name" value="NB-ARC"/>
</dbReference>
<dbReference type="InterPro" id="IPR055414">
    <property type="entry name" value="LRR_R13L4/SHOC2-like"/>
</dbReference>
<evidence type="ECO:0000259" key="11">
    <source>
        <dbReference type="SMART" id="SM00382"/>
    </source>
</evidence>
<dbReference type="InterPro" id="IPR003593">
    <property type="entry name" value="AAA+_ATPase"/>
</dbReference>
<keyword evidence="6" id="KW-0381">Hypersensitive response</keyword>
<dbReference type="GO" id="GO:0043531">
    <property type="term" value="F:ADP binding"/>
    <property type="evidence" value="ECO:0007669"/>
    <property type="project" value="InterPro"/>
</dbReference>
<comment type="subcellular location">
    <subcellularLocation>
        <location evidence="2">Cytoplasm</location>
    </subcellularLocation>
</comment>
<proteinExistence type="inferred from homology"/>
<evidence type="ECO:0000256" key="3">
    <source>
        <dbReference type="ARBA" id="ARBA00008894"/>
    </source>
</evidence>
<evidence type="ECO:0000313" key="13">
    <source>
        <dbReference type="Proteomes" id="UP001190926"/>
    </source>
</evidence>
<evidence type="ECO:0000256" key="1">
    <source>
        <dbReference type="ARBA" id="ARBA00002074"/>
    </source>
</evidence>
<dbReference type="Proteomes" id="UP001190926">
    <property type="component" value="Unassembled WGS sequence"/>
</dbReference>
<dbReference type="SMART" id="SM00382">
    <property type="entry name" value="AAA"/>
    <property type="match status" value="2"/>
</dbReference>
<dbReference type="PANTHER" id="PTHR23155:SF1152">
    <property type="entry name" value="AAA+ ATPASE DOMAIN-CONTAINING PROTEIN"/>
    <property type="match status" value="1"/>
</dbReference>
<evidence type="ECO:0000256" key="2">
    <source>
        <dbReference type="ARBA" id="ARBA00004496"/>
    </source>
</evidence>
<organism evidence="12 13">
    <name type="scientific">Perilla frutescens var. hirtella</name>
    <name type="common">Perilla citriodora</name>
    <name type="synonym">Perilla setoyensis</name>
    <dbReference type="NCBI Taxonomy" id="608512"/>
    <lineage>
        <taxon>Eukaryota</taxon>
        <taxon>Viridiplantae</taxon>
        <taxon>Streptophyta</taxon>
        <taxon>Embryophyta</taxon>
        <taxon>Tracheophyta</taxon>
        <taxon>Spermatophyta</taxon>
        <taxon>Magnoliopsida</taxon>
        <taxon>eudicotyledons</taxon>
        <taxon>Gunneridae</taxon>
        <taxon>Pentapetalae</taxon>
        <taxon>asterids</taxon>
        <taxon>lamiids</taxon>
        <taxon>Lamiales</taxon>
        <taxon>Lamiaceae</taxon>
        <taxon>Nepetoideae</taxon>
        <taxon>Elsholtzieae</taxon>
        <taxon>Perilla</taxon>
    </lineage>
</organism>
<dbReference type="InterPro" id="IPR027417">
    <property type="entry name" value="P-loop_NTPase"/>
</dbReference>
<dbReference type="Pfam" id="PF23598">
    <property type="entry name" value="LRR_14"/>
    <property type="match status" value="1"/>
</dbReference>
<dbReference type="InterPro" id="IPR044974">
    <property type="entry name" value="Disease_R_plants"/>
</dbReference>
<comment type="function">
    <text evidence="1">Confers resistance to late blight (Phytophthora infestans) races carrying the avirulence gene Avr1. Resistance proteins guard the plant against pathogens that contain an appropriate avirulence protein via an indirect interaction with this avirulence protein. That triggers a defense system including the hypersensitive response, which restricts the pathogen growth.</text>
</comment>
<gene>
    <name evidence="12" type="ORF">C2S53_018071</name>
</gene>
<accession>A0AAD4J7P2</accession>
<dbReference type="Pfam" id="PF00931">
    <property type="entry name" value="NB-ARC"/>
    <property type="match status" value="2"/>
</dbReference>
<dbReference type="Gene3D" id="3.80.10.10">
    <property type="entry name" value="Ribonuclease Inhibitor"/>
    <property type="match status" value="2"/>
</dbReference>
<dbReference type="FunFam" id="3.40.50.300:FF:001091">
    <property type="entry name" value="Probable disease resistance protein At1g61300"/>
    <property type="match status" value="2"/>
</dbReference>
<dbReference type="Pfam" id="PF23559">
    <property type="entry name" value="WHD_DRP"/>
    <property type="match status" value="2"/>
</dbReference>
<keyword evidence="13" id="KW-1185">Reference proteome</keyword>
<evidence type="ECO:0000256" key="6">
    <source>
        <dbReference type="ARBA" id="ARBA00022667"/>
    </source>
</evidence>
<keyword evidence="5" id="KW-0433">Leucine-rich repeat</keyword>
<dbReference type="Gene3D" id="1.10.8.430">
    <property type="entry name" value="Helical domain of apoptotic protease-activating factors"/>
    <property type="match status" value="1"/>
</dbReference>